<feature type="compositionally biased region" description="Polar residues" evidence="1">
    <location>
        <begin position="100"/>
        <end position="119"/>
    </location>
</feature>
<keyword evidence="3" id="KW-1185">Reference proteome</keyword>
<feature type="region of interest" description="Disordered" evidence="1">
    <location>
        <begin position="95"/>
        <end position="119"/>
    </location>
</feature>
<evidence type="ECO:0000313" key="2">
    <source>
        <dbReference type="EMBL" id="EFX60165.1"/>
    </source>
</evidence>
<proteinExistence type="predicted"/>
<dbReference type="InParanoid" id="E9I765"/>
<organism evidence="2 3">
    <name type="scientific">Daphnia pulex</name>
    <name type="common">Water flea</name>
    <dbReference type="NCBI Taxonomy" id="6669"/>
    <lineage>
        <taxon>Eukaryota</taxon>
        <taxon>Metazoa</taxon>
        <taxon>Ecdysozoa</taxon>
        <taxon>Arthropoda</taxon>
        <taxon>Crustacea</taxon>
        <taxon>Branchiopoda</taxon>
        <taxon>Diplostraca</taxon>
        <taxon>Cladocera</taxon>
        <taxon>Anomopoda</taxon>
        <taxon>Daphniidae</taxon>
        <taxon>Daphnia</taxon>
    </lineage>
</organism>
<name>E9I765_DAPPU</name>
<evidence type="ECO:0000313" key="3">
    <source>
        <dbReference type="Proteomes" id="UP000000305"/>
    </source>
</evidence>
<evidence type="ECO:0000256" key="1">
    <source>
        <dbReference type="SAM" id="MobiDB-lite"/>
    </source>
</evidence>
<reference evidence="2 3" key="1">
    <citation type="journal article" date="2011" name="Science">
        <title>The ecoresponsive genome of Daphnia pulex.</title>
        <authorList>
            <person name="Colbourne J.K."/>
            <person name="Pfrender M.E."/>
            <person name="Gilbert D."/>
            <person name="Thomas W.K."/>
            <person name="Tucker A."/>
            <person name="Oakley T.H."/>
            <person name="Tokishita S."/>
            <person name="Aerts A."/>
            <person name="Arnold G.J."/>
            <person name="Basu M.K."/>
            <person name="Bauer D.J."/>
            <person name="Caceres C.E."/>
            <person name="Carmel L."/>
            <person name="Casola C."/>
            <person name="Choi J.H."/>
            <person name="Detter J.C."/>
            <person name="Dong Q."/>
            <person name="Dusheyko S."/>
            <person name="Eads B.D."/>
            <person name="Frohlich T."/>
            <person name="Geiler-Samerotte K.A."/>
            <person name="Gerlach D."/>
            <person name="Hatcher P."/>
            <person name="Jogdeo S."/>
            <person name="Krijgsveld J."/>
            <person name="Kriventseva E.V."/>
            <person name="Kultz D."/>
            <person name="Laforsch C."/>
            <person name="Lindquist E."/>
            <person name="Lopez J."/>
            <person name="Manak J.R."/>
            <person name="Muller J."/>
            <person name="Pangilinan J."/>
            <person name="Patwardhan R.P."/>
            <person name="Pitluck S."/>
            <person name="Pritham E.J."/>
            <person name="Rechtsteiner A."/>
            <person name="Rho M."/>
            <person name="Rogozin I.B."/>
            <person name="Sakarya O."/>
            <person name="Salamov A."/>
            <person name="Schaack S."/>
            <person name="Shapiro H."/>
            <person name="Shiga Y."/>
            <person name="Skalitzky C."/>
            <person name="Smith Z."/>
            <person name="Souvorov A."/>
            <person name="Sung W."/>
            <person name="Tang Z."/>
            <person name="Tsuchiya D."/>
            <person name="Tu H."/>
            <person name="Vos H."/>
            <person name="Wang M."/>
            <person name="Wolf Y.I."/>
            <person name="Yamagata H."/>
            <person name="Yamada T."/>
            <person name="Ye Y."/>
            <person name="Shaw J.R."/>
            <person name="Andrews J."/>
            <person name="Crease T.J."/>
            <person name="Tang H."/>
            <person name="Lucas S.M."/>
            <person name="Robertson H.M."/>
            <person name="Bork P."/>
            <person name="Koonin E.V."/>
            <person name="Zdobnov E.M."/>
            <person name="Grigoriev I.V."/>
            <person name="Lynch M."/>
            <person name="Boore J.L."/>
        </authorList>
    </citation>
    <scope>NUCLEOTIDE SEQUENCE [LARGE SCALE GENOMIC DNA]</scope>
</reference>
<dbReference type="Proteomes" id="UP000000305">
    <property type="component" value="Unassembled WGS sequence"/>
</dbReference>
<feature type="non-terminal residue" evidence="2">
    <location>
        <position position="119"/>
    </location>
</feature>
<accession>E9I765</accession>
<protein>
    <submittedName>
        <fullName evidence="2">Uncharacterized protein</fullName>
    </submittedName>
</protein>
<dbReference type="AlphaFoldDB" id="E9I765"/>
<sequence length="119" mass="13006">VSSASTSCSSSAGATAVPAVTHYHIEQAKFLRPEVIYQSQLVHVRLNFDTEAMQPGGGAVYSSYKRRHNNILFHACGYTRTRHRAAACDCPSLPKHHSGCSGTQQIQNHTPLTTPQSKR</sequence>
<gene>
    <name evidence="2" type="ORF">DAPPUDRAFT_125243</name>
</gene>
<dbReference type="HOGENOM" id="CLU_2067226_0_0_1"/>
<dbReference type="KEGG" id="dpx:DAPPUDRAFT_125243"/>
<dbReference type="EMBL" id="GL736987">
    <property type="protein sequence ID" value="EFX60165.1"/>
    <property type="molecule type" value="Genomic_DNA"/>
</dbReference>